<evidence type="ECO:0000259" key="1">
    <source>
        <dbReference type="Pfam" id="PF26621"/>
    </source>
</evidence>
<dbReference type="AlphaFoldDB" id="A0A480AVL5"/>
<protein>
    <recommendedName>
        <fullName evidence="1">DUF8198 domain-containing protein</fullName>
    </recommendedName>
</protein>
<feature type="domain" description="DUF8198" evidence="1">
    <location>
        <begin position="22"/>
        <end position="223"/>
    </location>
</feature>
<dbReference type="RefSeq" id="WP_194150911.1">
    <property type="nucleotide sequence ID" value="NZ_BJCL01000019.1"/>
</dbReference>
<proteinExistence type="predicted"/>
<dbReference type="Proteomes" id="UP000301751">
    <property type="component" value="Unassembled WGS sequence"/>
</dbReference>
<comment type="caution">
    <text evidence="2">The sequence shown here is derived from an EMBL/GenBank/DDBJ whole genome shotgun (WGS) entry which is preliminary data.</text>
</comment>
<dbReference type="InterPro" id="IPR058063">
    <property type="entry name" value="FFLEE_fam"/>
</dbReference>
<dbReference type="NCBIfam" id="NF047641">
    <property type="entry name" value="FFLEE_fam"/>
    <property type="match status" value="1"/>
</dbReference>
<dbReference type="InterPro" id="IPR058511">
    <property type="entry name" value="DUF8198"/>
</dbReference>
<accession>A0A480AVL5</accession>
<reference evidence="3" key="1">
    <citation type="submission" date="2019-03" db="EMBL/GenBank/DDBJ databases">
        <title>Aquabacterium pictum sp.nov., the first bacteriochlorophyll a-containing freshwater bacterium in the genus Aquabacterium of the class Betaproteobacteria.</title>
        <authorList>
            <person name="Hirose S."/>
            <person name="Tank M."/>
            <person name="Hara E."/>
            <person name="Tamaki H."/>
            <person name="Takaichi S."/>
            <person name="Haruta S."/>
            <person name="Hanada S."/>
        </authorList>
    </citation>
    <scope>NUCLEOTIDE SEQUENCE [LARGE SCALE GENOMIC DNA]</scope>
    <source>
        <strain evidence="3">W35</strain>
    </source>
</reference>
<evidence type="ECO:0000313" key="3">
    <source>
        <dbReference type="Proteomes" id="UP000301751"/>
    </source>
</evidence>
<evidence type="ECO:0000313" key="2">
    <source>
        <dbReference type="EMBL" id="GCL65749.1"/>
    </source>
</evidence>
<keyword evidence="3" id="KW-1185">Reference proteome</keyword>
<organism evidence="2 3">
    <name type="scientific">Pseudaquabacterium pictum</name>
    <dbReference type="NCBI Taxonomy" id="2315236"/>
    <lineage>
        <taxon>Bacteria</taxon>
        <taxon>Pseudomonadati</taxon>
        <taxon>Pseudomonadota</taxon>
        <taxon>Betaproteobacteria</taxon>
        <taxon>Burkholderiales</taxon>
        <taxon>Sphaerotilaceae</taxon>
        <taxon>Pseudaquabacterium</taxon>
    </lineage>
</organism>
<sequence length="245" mass="26411">MSTPLADRITEHLGTVARMRALRDADPDLAARVHALKAYQAARFARSYADLLAHPRYGAAARFFLDELYGPQEFSQRDAQFGRVVPALVRLFPGELVATVEQLGQLHALTEALDDAAARQLPGLPCTAEAYARAWQGTGRAPAREDQIRLTLAIGTALDRYTRNRLMRSTLKLMRGPAQAAGLSALQKFLESGFDAFGAMKGAGEFLGLVAQRERALAAALFAPGAVQAAALPAPERPPPLDLLP</sequence>
<name>A0A480AVL5_9BURK</name>
<gene>
    <name evidence="2" type="ORF">AQPW35_48300</name>
</gene>
<dbReference type="Pfam" id="PF26621">
    <property type="entry name" value="DUF8198"/>
    <property type="match status" value="1"/>
</dbReference>
<dbReference type="EMBL" id="BJCL01000019">
    <property type="protein sequence ID" value="GCL65749.1"/>
    <property type="molecule type" value="Genomic_DNA"/>
</dbReference>